<evidence type="ECO:0000313" key="3">
    <source>
        <dbReference type="Proteomes" id="UP000067626"/>
    </source>
</evidence>
<dbReference type="Pfam" id="PF17778">
    <property type="entry name" value="WHD_BLACT"/>
    <property type="match status" value="1"/>
</dbReference>
<dbReference type="AlphaFoldDB" id="A0A0K1ESK2"/>
<organism evidence="2 3">
    <name type="scientific">Chondromyces crocatus</name>
    <dbReference type="NCBI Taxonomy" id="52"/>
    <lineage>
        <taxon>Bacteria</taxon>
        <taxon>Pseudomonadati</taxon>
        <taxon>Myxococcota</taxon>
        <taxon>Polyangia</taxon>
        <taxon>Polyangiales</taxon>
        <taxon>Polyangiaceae</taxon>
        <taxon>Chondromyces</taxon>
    </lineage>
</organism>
<keyword evidence="3" id="KW-1185">Reference proteome</keyword>
<name>A0A0K1ESK2_CHOCO</name>
<evidence type="ECO:0000313" key="2">
    <source>
        <dbReference type="EMBL" id="AKT43779.1"/>
    </source>
</evidence>
<proteinExistence type="predicted"/>
<sequence length="288" mass="30914">MIRPRLVARGVEAFPARTPTLPPATHTNSYALGEREVLLVEPATPDDEERRAWLDWARGIASSGRHLLAIALTHHHVDHVGGAAFFAEALGLPVWAHAETAARLPELPVARHLVEGETLVLEGPTARRVQVLHTPGHAPGHVCLLDEESRALVAGDMVASVGTILIAPGEGDMQVYLEQLERLAGVGAQVALPAHGDPIEAPEALFRHYIAHRLAREARVVATLVGLGESAAALEALVPIAYADTPPQVWPLARLSLEAHLLKLEKEGRARRDAEGRWAATEAAQGRS</sequence>
<dbReference type="RefSeq" id="WP_050435197.1">
    <property type="nucleotide sequence ID" value="NZ_CP012159.1"/>
</dbReference>
<dbReference type="SUPFAM" id="SSF56281">
    <property type="entry name" value="Metallo-hydrolase/oxidoreductase"/>
    <property type="match status" value="1"/>
</dbReference>
<dbReference type="Pfam" id="PF00753">
    <property type="entry name" value="Lactamase_B"/>
    <property type="match status" value="1"/>
</dbReference>
<dbReference type="Gene3D" id="3.60.15.10">
    <property type="entry name" value="Ribonuclease Z/Hydroxyacylglutathione hydrolase-like"/>
    <property type="match status" value="1"/>
</dbReference>
<dbReference type="InterPro" id="IPR036866">
    <property type="entry name" value="RibonucZ/Hydroxyglut_hydro"/>
</dbReference>
<dbReference type="KEGG" id="ccro:CMC5_080150"/>
<dbReference type="Gene3D" id="1.10.10.10">
    <property type="entry name" value="Winged helix-like DNA-binding domain superfamily/Winged helix DNA-binding domain"/>
    <property type="match status" value="1"/>
</dbReference>
<dbReference type="SMART" id="SM00849">
    <property type="entry name" value="Lactamase_B"/>
    <property type="match status" value="1"/>
</dbReference>
<dbReference type="InterPro" id="IPR050662">
    <property type="entry name" value="Sec-metab_biosynth-thioest"/>
</dbReference>
<dbReference type="EMBL" id="CP012159">
    <property type="protein sequence ID" value="AKT43779.1"/>
    <property type="molecule type" value="Genomic_DNA"/>
</dbReference>
<dbReference type="OrthoDB" id="9784009at2"/>
<accession>A0A0K1ESK2</accession>
<dbReference type="InterPro" id="IPR001279">
    <property type="entry name" value="Metallo-B-lactamas"/>
</dbReference>
<dbReference type="PANTHER" id="PTHR23131">
    <property type="entry name" value="ENDORIBONUCLEASE LACTB2"/>
    <property type="match status" value="1"/>
</dbReference>
<dbReference type="STRING" id="52.CMC5_080150"/>
<dbReference type="PANTHER" id="PTHR23131:SF0">
    <property type="entry name" value="ENDORIBONUCLEASE LACTB2"/>
    <property type="match status" value="1"/>
</dbReference>
<feature type="domain" description="Metallo-beta-lactamase" evidence="1">
    <location>
        <begin position="26"/>
        <end position="195"/>
    </location>
</feature>
<reference evidence="2 3" key="1">
    <citation type="submission" date="2015-07" db="EMBL/GenBank/DDBJ databases">
        <title>Genome analysis of myxobacterium Chondromyces crocatus Cm c5 reveals a high potential for natural compound synthesis and the genetic basis for the loss of fruiting body formation.</title>
        <authorList>
            <person name="Zaburannyi N."/>
            <person name="Bunk B."/>
            <person name="Maier J."/>
            <person name="Overmann J."/>
            <person name="Mueller R."/>
        </authorList>
    </citation>
    <scope>NUCLEOTIDE SEQUENCE [LARGE SCALE GENOMIC DNA]</scope>
    <source>
        <strain evidence="2 3">Cm c5</strain>
    </source>
</reference>
<dbReference type="InterPro" id="IPR041516">
    <property type="entry name" value="LACTB2_WH"/>
</dbReference>
<protein>
    <recommendedName>
        <fullName evidence="1">Metallo-beta-lactamase domain-containing protein</fullName>
    </recommendedName>
</protein>
<evidence type="ECO:0000259" key="1">
    <source>
        <dbReference type="SMART" id="SM00849"/>
    </source>
</evidence>
<dbReference type="InterPro" id="IPR036388">
    <property type="entry name" value="WH-like_DNA-bd_sf"/>
</dbReference>
<gene>
    <name evidence="2" type="ORF">CMC5_080150</name>
</gene>
<dbReference type="Proteomes" id="UP000067626">
    <property type="component" value="Chromosome"/>
</dbReference>